<organism evidence="6 7">
    <name type="scientific">Austropuccinia psidii MF-1</name>
    <dbReference type="NCBI Taxonomy" id="1389203"/>
    <lineage>
        <taxon>Eukaryota</taxon>
        <taxon>Fungi</taxon>
        <taxon>Dikarya</taxon>
        <taxon>Basidiomycota</taxon>
        <taxon>Pucciniomycotina</taxon>
        <taxon>Pucciniomycetes</taxon>
        <taxon>Pucciniales</taxon>
        <taxon>Sphaerophragmiaceae</taxon>
        <taxon>Austropuccinia</taxon>
    </lineage>
</organism>
<keyword evidence="7" id="KW-1185">Reference proteome</keyword>
<evidence type="ECO:0000313" key="7">
    <source>
        <dbReference type="Proteomes" id="UP000765509"/>
    </source>
</evidence>
<gene>
    <name evidence="6" type="ORF">O181_121065</name>
</gene>
<dbReference type="GO" id="GO:0046982">
    <property type="term" value="F:protein heterodimerization activity"/>
    <property type="evidence" value="ECO:0007669"/>
    <property type="project" value="InterPro"/>
</dbReference>
<dbReference type="GO" id="GO:0003682">
    <property type="term" value="F:chromatin binding"/>
    <property type="evidence" value="ECO:0007669"/>
    <property type="project" value="TreeGrafter"/>
</dbReference>
<keyword evidence="4" id="KW-0234">DNA repair</keyword>
<evidence type="ECO:0000256" key="5">
    <source>
        <dbReference type="SAM" id="MobiDB-lite"/>
    </source>
</evidence>
<comment type="similarity">
    <text evidence="1">Belongs to the TAF9 family. CENP-S/MHF1 subfamily.</text>
</comment>
<keyword evidence="3" id="KW-0238">DNA-binding</keyword>
<evidence type="ECO:0000256" key="2">
    <source>
        <dbReference type="ARBA" id="ARBA00022763"/>
    </source>
</evidence>
<evidence type="ECO:0000256" key="4">
    <source>
        <dbReference type="ARBA" id="ARBA00023204"/>
    </source>
</evidence>
<evidence type="ECO:0000256" key="3">
    <source>
        <dbReference type="ARBA" id="ARBA00023125"/>
    </source>
</evidence>
<dbReference type="GO" id="GO:0003677">
    <property type="term" value="F:DNA binding"/>
    <property type="evidence" value="ECO:0007669"/>
    <property type="project" value="UniProtKB-KW"/>
</dbReference>
<dbReference type="InterPro" id="IPR029003">
    <property type="entry name" value="CENP-S/Mhf1"/>
</dbReference>
<comment type="caution">
    <text evidence="6">The sequence shown here is derived from an EMBL/GenBank/DDBJ whole genome shotgun (WGS) entry which is preliminary data.</text>
</comment>
<dbReference type="InterPro" id="IPR009072">
    <property type="entry name" value="Histone-fold"/>
</dbReference>
<proteinExistence type="inferred from homology"/>
<dbReference type="PANTHER" id="PTHR22980">
    <property type="entry name" value="CORTISTATIN"/>
    <property type="match status" value="1"/>
</dbReference>
<dbReference type="GO" id="GO:0031297">
    <property type="term" value="P:replication fork processing"/>
    <property type="evidence" value="ECO:0007669"/>
    <property type="project" value="TreeGrafter"/>
</dbReference>
<accession>A0A9Q3KLH2</accession>
<dbReference type="Proteomes" id="UP000765509">
    <property type="component" value="Unassembled WGS sequence"/>
</dbReference>
<protein>
    <recommendedName>
        <fullName evidence="8">Centromere protein S</fullName>
    </recommendedName>
</protein>
<dbReference type="Gene3D" id="1.10.20.10">
    <property type="entry name" value="Histone, subunit A"/>
    <property type="match status" value="1"/>
</dbReference>
<evidence type="ECO:0000256" key="1">
    <source>
        <dbReference type="ARBA" id="ARBA00006612"/>
    </source>
</evidence>
<keyword evidence="2" id="KW-0227">DNA damage</keyword>
<sequence length="137" mass="15984">ILALDLKSFAKHAGRNSIRADDVKLVARKSNALLELLNEELQRFELASTNSTTNTSKPKSKPRSKRPKVLNHPNPPETDRTKAFLPNTHLPRAKERMNYILNDKEPQVAHNMNRIIYWFGPAFEQERRKDRKLMTRR</sequence>
<dbReference type="AlphaFoldDB" id="A0A9Q3KLH2"/>
<dbReference type="PANTHER" id="PTHR22980:SF0">
    <property type="entry name" value="CENTROMERE PROTEIN S"/>
    <property type="match status" value="1"/>
</dbReference>
<dbReference type="GO" id="GO:0071821">
    <property type="term" value="C:FANCM-MHF complex"/>
    <property type="evidence" value="ECO:0007669"/>
    <property type="project" value="InterPro"/>
</dbReference>
<dbReference type="EMBL" id="AVOT02109794">
    <property type="protein sequence ID" value="MBW0581350.1"/>
    <property type="molecule type" value="Genomic_DNA"/>
</dbReference>
<feature type="compositionally biased region" description="Low complexity" evidence="5">
    <location>
        <begin position="45"/>
        <end position="57"/>
    </location>
</feature>
<dbReference type="GO" id="GO:0006281">
    <property type="term" value="P:DNA repair"/>
    <property type="evidence" value="ECO:0007669"/>
    <property type="project" value="UniProtKB-KW"/>
</dbReference>
<reference evidence="6" key="1">
    <citation type="submission" date="2021-03" db="EMBL/GenBank/DDBJ databases">
        <title>Draft genome sequence of rust myrtle Austropuccinia psidii MF-1, a brazilian biotype.</title>
        <authorList>
            <person name="Quecine M.C."/>
            <person name="Pachon D.M.R."/>
            <person name="Bonatelli M.L."/>
            <person name="Correr F.H."/>
            <person name="Franceschini L.M."/>
            <person name="Leite T.F."/>
            <person name="Margarido G.R.A."/>
            <person name="Almeida C.A."/>
            <person name="Ferrarezi J.A."/>
            <person name="Labate C.A."/>
        </authorList>
    </citation>
    <scope>NUCLEOTIDE SEQUENCE</scope>
    <source>
        <strain evidence="6">MF-1</strain>
    </source>
</reference>
<name>A0A9Q3KLH2_9BASI</name>
<evidence type="ECO:0000313" key="6">
    <source>
        <dbReference type="EMBL" id="MBW0581350.1"/>
    </source>
</evidence>
<dbReference type="GO" id="GO:0000712">
    <property type="term" value="P:resolution of meiotic recombination intermediates"/>
    <property type="evidence" value="ECO:0007669"/>
    <property type="project" value="TreeGrafter"/>
</dbReference>
<feature type="region of interest" description="Disordered" evidence="5">
    <location>
        <begin position="45"/>
        <end position="89"/>
    </location>
</feature>
<dbReference type="OrthoDB" id="1872155at2759"/>
<feature type="non-terminal residue" evidence="6">
    <location>
        <position position="1"/>
    </location>
</feature>
<feature type="compositionally biased region" description="Basic residues" evidence="5">
    <location>
        <begin position="58"/>
        <end position="69"/>
    </location>
</feature>
<evidence type="ECO:0008006" key="8">
    <source>
        <dbReference type="Google" id="ProtNLM"/>
    </source>
</evidence>
<dbReference type="Pfam" id="PF15630">
    <property type="entry name" value="CENP-S"/>
    <property type="match status" value="1"/>
</dbReference>